<evidence type="ECO:0000256" key="3">
    <source>
        <dbReference type="ARBA" id="ARBA00022692"/>
    </source>
</evidence>
<organism evidence="7 8">
    <name type="scientific">Anaerocolumna aminovalerica</name>
    <dbReference type="NCBI Taxonomy" id="1527"/>
    <lineage>
        <taxon>Bacteria</taxon>
        <taxon>Bacillati</taxon>
        <taxon>Bacillota</taxon>
        <taxon>Clostridia</taxon>
        <taxon>Lachnospirales</taxon>
        <taxon>Lachnospiraceae</taxon>
        <taxon>Anaerocolumna</taxon>
    </lineage>
</organism>
<feature type="transmembrane region" description="Helical" evidence="6">
    <location>
        <begin position="230"/>
        <end position="252"/>
    </location>
</feature>
<evidence type="ECO:0000256" key="6">
    <source>
        <dbReference type="SAM" id="Phobius"/>
    </source>
</evidence>
<feature type="transmembrane region" description="Helical" evidence="6">
    <location>
        <begin position="54"/>
        <end position="76"/>
    </location>
</feature>
<keyword evidence="5 6" id="KW-0472">Membrane</keyword>
<sequence length="352" mass="38026">MKRLTSQTKNEVIQILSAVVIALLVTLLVLFATSEEPLYAFTRLITAPMTKLRYFGNVLELMVPLAFAGLSASLLFRSGLFNMGGEGIFYMSGIVATVLATRPMGGSIVHSAIVILAASVVGGCIACISGFFKAKYNASELVTSLMLNTILFGIGFYILKTRLKDMAVTGVASKEFLDTAKLTQIIPKTGVTTGFIILIIVTAIIWFISNKTKLGYTIKITGINKDFAKYSGMSFFALTIIVHFMSGFIAGMGSSIHLLSMYDRFTWSSLPGYGFDGCLVAMLGKNRPLGAIVAAFGLSYLRTGSNIMARSTDIPVEMVAIVEMILVLLITADFIINYLKRKKAMAGGIVNE</sequence>
<feature type="transmembrane region" description="Helical" evidence="6">
    <location>
        <begin position="88"/>
        <end position="105"/>
    </location>
</feature>
<dbReference type="Pfam" id="PF02653">
    <property type="entry name" value="BPD_transp_2"/>
    <property type="match status" value="1"/>
</dbReference>
<dbReference type="GO" id="GO:0022857">
    <property type="term" value="F:transmembrane transporter activity"/>
    <property type="evidence" value="ECO:0007669"/>
    <property type="project" value="InterPro"/>
</dbReference>
<evidence type="ECO:0000313" key="8">
    <source>
        <dbReference type="Proteomes" id="UP000198806"/>
    </source>
</evidence>
<feature type="transmembrane region" description="Helical" evidence="6">
    <location>
        <begin position="191"/>
        <end position="209"/>
    </location>
</feature>
<dbReference type="Proteomes" id="UP000198806">
    <property type="component" value="Unassembled WGS sequence"/>
</dbReference>
<evidence type="ECO:0000256" key="2">
    <source>
        <dbReference type="ARBA" id="ARBA00022475"/>
    </source>
</evidence>
<feature type="transmembrane region" description="Helical" evidence="6">
    <location>
        <begin position="318"/>
        <end position="339"/>
    </location>
</feature>
<dbReference type="OrthoDB" id="45037at2"/>
<keyword evidence="2" id="KW-1003">Cell membrane</keyword>
<protein>
    <submittedName>
        <fullName evidence="7">Nucleoside ABC transporter membrane protein</fullName>
    </submittedName>
</protein>
<keyword evidence="8" id="KW-1185">Reference proteome</keyword>
<dbReference type="CDD" id="cd06580">
    <property type="entry name" value="TM_PBP1_transp_TpRbsC_like"/>
    <property type="match status" value="1"/>
</dbReference>
<dbReference type="PANTHER" id="PTHR47089:SF1">
    <property type="entry name" value="GUANOSINE ABC TRANSPORTER PERMEASE PROTEIN NUPP"/>
    <property type="match status" value="1"/>
</dbReference>
<gene>
    <name evidence="7" type="ORF">SAMN04489757_10187</name>
</gene>
<evidence type="ECO:0000313" key="7">
    <source>
        <dbReference type="EMBL" id="SFN75681.1"/>
    </source>
</evidence>
<evidence type="ECO:0000256" key="1">
    <source>
        <dbReference type="ARBA" id="ARBA00004651"/>
    </source>
</evidence>
<name>A0A1I5BMI3_9FIRM</name>
<dbReference type="RefSeq" id="WP_091683489.1">
    <property type="nucleotide sequence ID" value="NZ_BAABFM010000003.1"/>
</dbReference>
<dbReference type="GO" id="GO:0005886">
    <property type="term" value="C:plasma membrane"/>
    <property type="evidence" value="ECO:0007669"/>
    <property type="project" value="UniProtKB-SubCell"/>
</dbReference>
<dbReference type="STRING" id="1527.SAMN04489757_10187"/>
<keyword evidence="4 6" id="KW-1133">Transmembrane helix</keyword>
<evidence type="ECO:0000256" key="5">
    <source>
        <dbReference type="ARBA" id="ARBA00023136"/>
    </source>
</evidence>
<dbReference type="PANTHER" id="PTHR47089">
    <property type="entry name" value="ABC TRANSPORTER, PERMEASE PROTEIN"/>
    <property type="match status" value="1"/>
</dbReference>
<dbReference type="AlphaFoldDB" id="A0A1I5BMI3"/>
<accession>A0A1I5BMI3</accession>
<dbReference type="EMBL" id="FOWD01000001">
    <property type="protein sequence ID" value="SFN75681.1"/>
    <property type="molecule type" value="Genomic_DNA"/>
</dbReference>
<dbReference type="InterPro" id="IPR001851">
    <property type="entry name" value="ABC_transp_permease"/>
</dbReference>
<comment type="subcellular location">
    <subcellularLocation>
        <location evidence="1">Cell membrane</location>
        <topology evidence="1">Multi-pass membrane protein</topology>
    </subcellularLocation>
</comment>
<proteinExistence type="predicted"/>
<evidence type="ECO:0000256" key="4">
    <source>
        <dbReference type="ARBA" id="ARBA00022989"/>
    </source>
</evidence>
<reference evidence="7 8" key="1">
    <citation type="submission" date="2016-10" db="EMBL/GenBank/DDBJ databases">
        <authorList>
            <person name="de Groot N.N."/>
        </authorList>
    </citation>
    <scope>NUCLEOTIDE SEQUENCE [LARGE SCALE GENOMIC DNA]</scope>
    <source>
        <strain evidence="7 8">DSM 1283</strain>
    </source>
</reference>
<feature type="transmembrane region" description="Helical" evidence="6">
    <location>
        <begin position="12"/>
        <end position="34"/>
    </location>
</feature>
<keyword evidence="3 6" id="KW-0812">Transmembrane</keyword>
<feature type="transmembrane region" description="Helical" evidence="6">
    <location>
        <begin position="111"/>
        <end position="132"/>
    </location>
</feature>
<feature type="transmembrane region" description="Helical" evidence="6">
    <location>
        <begin position="141"/>
        <end position="159"/>
    </location>
</feature>